<comment type="cofactor">
    <cofactor evidence="2">
        <name>[4Fe-4S] cluster</name>
        <dbReference type="ChEBI" id="CHEBI:49883"/>
    </cofactor>
</comment>
<dbReference type="InterPro" id="IPR006963">
    <property type="entry name" value="Mopterin_OxRdtase_4Fe-4S_dom"/>
</dbReference>
<gene>
    <name evidence="12" type="ORF">KOF26_12895</name>
</gene>
<evidence type="ECO:0000256" key="10">
    <source>
        <dbReference type="ARBA" id="ARBA00023063"/>
    </source>
</evidence>
<evidence type="ECO:0000256" key="7">
    <source>
        <dbReference type="ARBA" id="ARBA00023002"/>
    </source>
</evidence>
<dbReference type="PANTHER" id="PTHR43105:SF9">
    <property type="entry name" value="NADPH-FE(3+) OXIDOREDUCTASE SUBUNIT ALPHA"/>
    <property type="match status" value="1"/>
</dbReference>
<comment type="similarity">
    <text evidence="3">Belongs to the prokaryotic molybdopterin-containing oxidoreductase family. NasA/NapA/NarB subfamily.</text>
</comment>
<evidence type="ECO:0000313" key="13">
    <source>
        <dbReference type="Proteomes" id="UP000776276"/>
    </source>
</evidence>
<evidence type="ECO:0000313" key="12">
    <source>
        <dbReference type="EMBL" id="MBU3078766.1"/>
    </source>
</evidence>
<evidence type="ECO:0000256" key="9">
    <source>
        <dbReference type="ARBA" id="ARBA00023014"/>
    </source>
</evidence>
<accession>A0ABS6BKE9</accession>
<evidence type="ECO:0000256" key="2">
    <source>
        <dbReference type="ARBA" id="ARBA00001966"/>
    </source>
</evidence>
<keyword evidence="4" id="KW-0004">4Fe-4S</keyword>
<evidence type="ECO:0000256" key="4">
    <source>
        <dbReference type="ARBA" id="ARBA00022485"/>
    </source>
</evidence>
<sequence length="862" mass="93198">MAGTRTTCAYCGVGCGIVATPTGARAAEIRGDPGHPANHGRLCSKGTHLGETIGLEGRLLHPMIGRRRASWDKALDLVARRFRQTVAEHGADSVAFYVSGQLLTEDYYVANKLMKGFIGSGNIDTNSRLCMSSAVAGHIRAFGEDIVPASYQDLDAADLFVLVGSNAAWCHPVVYQRIRARCDAGARLVVIDPRRTETCEGADLHLAIRPGSDVALMNGLLAHCRAAGLVDERYLAASVAVPDRFWDTLEQGCDLWSVARTCEVEAADLRRFYELFAQHPRTVTLFSQGINQSLRGTDQVNAILNLHLATGRIGRRGAAPFSITGQPNAMGGREVGGLASSLAAHMDFAPENCANVKRFWGSPTIARKPGLKAVDLFRAIDEGRIKALWIMATNPAVSMPDAGAVRAALARCPFVAISEVMAETDCTPFAHVRLPATGWGEKDGTVTNSERRISRQRAIFPAPGEARHDWWIIKEVGRRMGWADEFAYSRPADIFREHARLSTYQNDGQRLFDLASHVAIGNAEYEAMSPFRWGGDAFADGRFPTPDGRARLVPVSQMPLQAPLARWPLTLNTGRYRDQWHSMSRTGLSPRLSRHREEPLVEVHPEDAAAFGLTDGGLARVSTPQGASLFRVALATGQRRGEVFTPIHWTDRQSTGGRTGLLPRSLVDPHSGQPGFKSTPAALEPVTPDWRGFLITAEAMDRPACLWATRVAVPGGTLYELAGNGGAQLIDARLPRGERIESVDRARGSHRVAVLRGGRLVAVLFRTERGELPPRDWLIGQLGAEGSAALLAGAPPGRHEDRGPIICLCFDVGLKMILAAVGSQQLTTVEAVGAALSAGTNCGSCRPAIRRILDENRNAAHG</sequence>
<keyword evidence="5" id="KW-0500">Molybdenum</keyword>
<evidence type="ECO:0000256" key="6">
    <source>
        <dbReference type="ARBA" id="ARBA00022723"/>
    </source>
</evidence>
<comment type="cofactor">
    <cofactor evidence="1">
        <name>Mo-bis(molybdopterin guanine dinucleotide)</name>
        <dbReference type="ChEBI" id="CHEBI:60539"/>
    </cofactor>
</comment>
<dbReference type="Pfam" id="PF01568">
    <property type="entry name" value="Molydop_binding"/>
    <property type="match status" value="1"/>
</dbReference>
<dbReference type="InterPro" id="IPR006657">
    <property type="entry name" value="MoPterin_dinucl-bd_dom"/>
</dbReference>
<evidence type="ECO:0000259" key="11">
    <source>
        <dbReference type="PROSITE" id="PS51669"/>
    </source>
</evidence>
<comment type="caution">
    <text evidence="12">The sequence shown here is derived from an EMBL/GenBank/DDBJ whole genome shotgun (WGS) entry which is preliminary data.</text>
</comment>
<proteinExistence type="inferred from homology"/>
<dbReference type="InterPro" id="IPR006656">
    <property type="entry name" value="Mopterin_OxRdtase"/>
</dbReference>
<dbReference type="RefSeq" id="WP_216325500.1">
    <property type="nucleotide sequence ID" value="NZ_JAHKRT010000006.1"/>
</dbReference>
<keyword evidence="9" id="KW-0411">Iron-sulfur</keyword>
<dbReference type="Pfam" id="PF04324">
    <property type="entry name" value="Fer2_BFD"/>
    <property type="match status" value="1"/>
</dbReference>
<dbReference type="Pfam" id="PF04879">
    <property type="entry name" value="Molybdop_Fe4S4"/>
    <property type="match status" value="1"/>
</dbReference>
<dbReference type="CDD" id="cd02754">
    <property type="entry name" value="MopB_Nitrate-R-NapA-like"/>
    <property type="match status" value="1"/>
</dbReference>
<name>A0ABS6BKE9_9SPHN</name>
<evidence type="ECO:0000256" key="3">
    <source>
        <dbReference type="ARBA" id="ARBA00008747"/>
    </source>
</evidence>
<dbReference type="InterPro" id="IPR007419">
    <property type="entry name" value="BFD-like_2Fe2S-bd_dom"/>
</dbReference>
<dbReference type="SMART" id="SM00926">
    <property type="entry name" value="Molybdop_Fe4S4"/>
    <property type="match status" value="1"/>
</dbReference>
<dbReference type="PROSITE" id="PS51669">
    <property type="entry name" value="4FE4S_MOW_BIS_MGD"/>
    <property type="match status" value="1"/>
</dbReference>
<keyword evidence="10" id="KW-0534">Nitrate assimilation</keyword>
<dbReference type="EMBL" id="JAHKRT010000006">
    <property type="protein sequence ID" value="MBU3078766.1"/>
    <property type="molecule type" value="Genomic_DNA"/>
</dbReference>
<evidence type="ECO:0000256" key="8">
    <source>
        <dbReference type="ARBA" id="ARBA00023004"/>
    </source>
</evidence>
<dbReference type="InterPro" id="IPR041957">
    <property type="entry name" value="CT_Nitrate-R-NapA-like"/>
</dbReference>
<protein>
    <submittedName>
        <fullName evidence="12">Molybdopterin-dependent oxidoreductase</fullName>
    </submittedName>
</protein>
<evidence type="ECO:0000256" key="1">
    <source>
        <dbReference type="ARBA" id="ARBA00001942"/>
    </source>
</evidence>
<keyword evidence="6" id="KW-0479">Metal-binding</keyword>
<dbReference type="Pfam" id="PF00384">
    <property type="entry name" value="Molybdopterin"/>
    <property type="match status" value="1"/>
</dbReference>
<reference evidence="12 13" key="1">
    <citation type="submission" date="2021-06" db="EMBL/GenBank/DDBJ databases">
        <title>Sphingomonas sp. XMGL2, whole genome shotgun sequencing project.</title>
        <authorList>
            <person name="Zhao G."/>
            <person name="Shen L."/>
        </authorList>
    </citation>
    <scope>NUCLEOTIDE SEQUENCE [LARGE SCALE GENOMIC DNA]</scope>
    <source>
        <strain evidence="12 13">XMGL2</strain>
    </source>
</reference>
<keyword evidence="8" id="KW-0408">Iron</keyword>
<dbReference type="Proteomes" id="UP000776276">
    <property type="component" value="Unassembled WGS sequence"/>
</dbReference>
<evidence type="ECO:0000256" key="5">
    <source>
        <dbReference type="ARBA" id="ARBA00022505"/>
    </source>
</evidence>
<dbReference type="CDD" id="cd02791">
    <property type="entry name" value="MopB_CT_Nitrate-R-NapA-like"/>
    <property type="match status" value="1"/>
</dbReference>
<keyword evidence="13" id="KW-1185">Reference proteome</keyword>
<organism evidence="12 13">
    <name type="scientific">Sphingomonas quercus</name>
    <dbReference type="NCBI Taxonomy" id="2842451"/>
    <lineage>
        <taxon>Bacteria</taxon>
        <taxon>Pseudomonadati</taxon>
        <taxon>Pseudomonadota</taxon>
        <taxon>Alphaproteobacteria</taxon>
        <taxon>Sphingomonadales</taxon>
        <taxon>Sphingomonadaceae</taxon>
        <taxon>Sphingomonas</taxon>
    </lineage>
</organism>
<keyword evidence="7" id="KW-0560">Oxidoreductase</keyword>
<dbReference type="InterPro" id="IPR050123">
    <property type="entry name" value="Prok_molybdopt-oxidoreductase"/>
</dbReference>
<feature type="domain" description="4Fe-4S Mo/W bis-MGD-type" evidence="11">
    <location>
        <begin position="1"/>
        <end position="57"/>
    </location>
</feature>
<dbReference type="PANTHER" id="PTHR43105">
    <property type="entry name" value="RESPIRATORY NITRATE REDUCTASE"/>
    <property type="match status" value="1"/>
</dbReference>